<name>A0ABN1MR04_9FLAO</name>
<comment type="caution">
    <text evidence="1">The sequence shown here is derived from an EMBL/GenBank/DDBJ whole genome shotgun (WGS) entry which is preliminary data.</text>
</comment>
<dbReference type="InterPro" id="IPR016084">
    <property type="entry name" value="Haem_Oase-like_multi-hlx"/>
</dbReference>
<dbReference type="SUPFAM" id="SSF48613">
    <property type="entry name" value="Heme oxygenase-like"/>
    <property type="match status" value="1"/>
</dbReference>
<dbReference type="InterPro" id="IPR024423">
    <property type="entry name" value="DUF3050"/>
</dbReference>
<dbReference type="Proteomes" id="UP001501126">
    <property type="component" value="Unassembled WGS sequence"/>
</dbReference>
<dbReference type="Pfam" id="PF11251">
    <property type="entry name" value="DUF3050"/>
    <property type="match status" value="1"/>
</dbReference>
<evidence type="ECO:0000313" key="2">
    <source>
        <dbReference type="Proteomes" id="UP001501126"/>
    </source>
</evidence>
<evidence type="ECO:0000313" key="1">
    <source>
        <dbReference type="EMBL" id="GAA0875385.1"/>
    </source>
</evidence>
<sequence>MKNQEFLNRLREEISPVREDIINHPLYAQIQTIRDVRCFMKHHVFAVWDFMSLLKVLQNQLTCTRVPWLPSEDGDTAWLINEIVVGEETDEDEKGVKMSHYELYYNSMKQAGASTTTIDTFITKLKQGISVTEALEDSLIPGTVKDFVKFTFACIEEGKTHVLAAVFTFGREDLIPGMFISMMKEMQQSGSGEMNKFVYYLERHIEVDGGHHGELALRMTSMLCGDDAEKWEEATRACVLSLQMRKQLWDGVLHQIQTERVTSD</sequence>
<accession>A0ABN1MR04</accession>
<keyword evidence="2" id="KW-1185">Reference proteome</keyword>
<reference evidence="1 2" key="1">
    <citation type="journal article" date="2019" name="Int. J. Syst. Evol. Microbiol.">
        <title>The Global Catalogue of Microorganisms (GCM) 10K type strain sequencing project: providing services to taxonomists for standard genome sequencing and annotation.</title>
        <authorList>
            <consortium name="The Broad Institute Genomics Platform"/>
            <consortium name="The Broad Institute Genome Sequencing Center for Infectious Disease"/>
            <person name="Wu L."/>
            <person name="Ma J."/>
        </authorList>
    </citation>
    <scope>NUCLEOTIDE SEQUENCE [LARGE SCALE GENOMIC DNA]</scope>
    <source>
        <strain evidence="1 2">JCM 16083</strain>
    </source>
</reference>
<dbReference type="EMBL" id="BAAAFH010000011">
    <property type="protein sequence ID" value="GAA0875385.1"/>
    <property type="molecule type" value="Genomic_DNA"/>
</dbReference>
<gene>
    <name evidence="1" type="ORF">GCM10009118_17940</name>
</gene>
<dbReference type="Gene3D" id="1.20.910.10">
    <property type="entry name" value="Heme oxygenase-like"/>
    <property type="match status" value="1"/>
</dbReference>
<protein>
    <submittedName>
        <fullName evidence="1">DUF3050 domain-containing protein</fullName>
    </submittedName>
</protein>
<proteinExistence type="predicted"/>
<dbReference type="RefSeq" id="WP_343786807.1">
    <property type="nucleotide sequence ID" value="NZ_BAAAFH010000011.1"/>
</dbReference>
<organism evidence="1 2">
    <name type="scientific">Wandonia haliotis</name>
    <dbReference type="NCBI Taxonomy" id="574963"/>
    <lineage>
        <taxon>Bacteria</taxon>
        <taxon>Pseudomonadati</taxon>
        <taxon>Bacteroidota</taxon>
        <taxon>Flavobacteriia</taxon>
        <taxon>Flavobacteriales</taxon>
        <taxon>Crocinitomicaceae</taxon>
        <taxon>Wandonia</taxon>
    </lineage>
</organism>